<dbReference type="PROSITE" id="PS50887">
    <property type="entry name" value="GGDEF"/>
    <property type="match status" value="1"/>
</dbReference>
<protein>
    <recommendedName>
        <fullName evidence="4">EAL domain-containing protein</fullName>
    </recommendedName>
</protein>
<accession>A0A0H5QPH6</accession>
<proteinExistence type="predicted"/>
<sequence length="368" mass="41829">MLSKCVRGDGEICAKADGDHFVLLLSSEYGDIEERLTNLCGLVEEYVLRQIGNHVEIQAGLRFIPPDSTDLRGAMTCAIQAIDLIRSSNGEKIKVFDASLEQTVKERHERHHLLDSISIEDNFVTYYQAKVDVRTERIVGAEALVRFLDPTDSGAVRSPGFFVPYYEKTGKVTEIDFFVFRSVCRMLRRRLDRGEPVVTISCNFSRIHFLEPGFVEHLMRVIEENRVPKDLIEVEITETIVMEELQQKVAERTMRDLYTRGIRLSIDDFGSGYSSLGVIEKIPASVIKLDRSFLLNQEDRKRQVKIMKRIVDLADDLNAQIVCEGVETDSDVELMREIGANVAQGYRYAKPVPESEFESRLNENAKAG</sequence>
<dbReference type="EMBL" id="LN854179">
    <property type="protein sequence ID" value="CRY97652.1"/>
    <property type="molecule type" value="Genomic_DNA"/>
</dbReference>
<evidence type="ECO:0008006" key="4">
    <source>
        <dbReference type="Google" id="ProtNLM"/>
    </source>
</evidence>
<dbReference type="Gene3D" id="3.30.70.270">
    <property type="match status" value="1"/>
</dbReference>
<feature type="domain" description="GGDEF" evidence="2">
    <location>
        <begin position="1"/>
        <end position="98"/>
    </location>
</feature>
<dbReference type="PANTHER" id="PTHR33121:SF70">
    <property type="entry name" value="SIGNALING PROTEIN YKOW"/>
    <property type="match status" value="1"/>
</dbReference>
<name>A0A0H5QPH6_9ZZZZ</name>
<dbReference type="InterPro" id="IPR001633">
    <property type="entry name" value="EAL_dom"/>
</dbReference>
<dbReference type="InterPro" id="IPR035919">
    <property type="entry name" value="EAL_sf"/>
</dbReference>
<dbReference type="InterPro" id="IPR043128">
    <property type="entry name" value="Rev_trsase/Diguanyl_cyclase"/>
</dbReference>
<organism evidence="3">
    <name type="scientific">uncultured prokaryote</name>
    <dbReference type="NCBI Taxonomy" id="198431"/>
    <lineage>
        <taxon>unclassified sequences</taxon>
        <taxon>environmental samples</taxon>
    </lineage>
</organism>
<dbReference type="InterPro" id="IPR000160">
    <property type="entry name" value="GGDEF_dom"/>
</dbReference>
<dbReference type="PANTHER" id="PTHR33121">
    <property type="entry name" value="CYCLIC DI-GMP PHOSPHODIESTERASE PDEF"/>
    <property type="match status" value="1"/>
</dbReference>
<dbReference type="GO" id="GO:0071111">
    <property type="term" value="F:cyclic-guanylate-specific phosphodiesterase activity"/>
    <property type="evidence" value="ECO:0007669"/>
    <property type="project" value="InterPro"/>
</dbReference>
<dbReference type="InterPro" id="IPR050706">
    <property type="entry name" value="Cyclic-di-GMP_PDE-like"/>
</dbReference>
<evidence type="ECO:0000259" key="1">
    <source>
        <dbReference type="PROSITE" id="PS50883"/>
    </source>
</evidence>
<reference evidence="3" key="1">
    <citation type="submission" date="2015-06" db="EMBL/GenBank/DDBJ databases">
        <authorList>
            <person name="Joergensen T."/>
        </authorList>
    </citation>
    <scope>NUCLEOTIDE SEQUENCE</scope>
    <source>
        <strain evidence="3">RGFK1676</strain>
    </source>
</reference>
<dbReference type="SUPFAM" id="SSF141868">
    <property type="entry name" value="EAL domain-like"/>
    <property type="match status" value="1"/>
</dbReference>
<dbReference type="CDD" id="cd01948">
    <property type="entry name" value="EAL"/>
    <property type="match status" value="1"/>
</dbReference>
<feature type="domain" description="EAL" evidence="1">
    <location>
        <begin position="106"/>
        <end position="365"/>
    </location>
</feature>
<dbReference type="Gene3D" id="3.20.20.450">
    <property type="entry name" value="EAL domain"/>
    <property type="match status" value="1"/>
</dbReference>
<dbReference type="Pfam" id="PF00563">
    <property type="entry name" value="EAL"/>
    <property type="match status" value="1"/>
</dbReference>
<evidence type="ECO:0000313" key="3">
    <source>
        <dbReference type="EMBL" id="CRY97652.1"/>
    </source>
</evidence>
<evidence type="ECO:0000259" key="2">
    <source>
        <dbReference type="PROSITE" id="PS50887"/>
    </source>
</evidence>
<dbReference type="PROSITE" id="PS50883">
    <property type="entry name" value="EAL"/>
    <property type="match status" value="1"/>
</dbReference>
<reference evidence="3" key="2">
    <citation type="submission" date="2015-07" db="EMBL/GenBank/DDBJ databases">
        <title>Plasmids, circular viruses and viroids from rat gut.</title>
        <authorList>
            <person name="Jorgensen T.J."/>
            <person name="Hansen M.A."/>
            <person name="Xu Z."/>
            <person name="Tabak M.A."/>
            <person name="Sorensen S.J."/>
            <person name="Hansen L.H."/>
        </authorList>
    </citation>
    <scope>NUCLEOTIDE SEQUENCE</scope>
    <source>
        <strain evidence="3">RGFK1676</strain>
    </source>
</reference>
<dbReference type="AlphaFoldDB" id="A0A0H5QPH6"/>
<dbReference type="SMART" id="SM00052">
    <property type="entry name" value="EAL"/>
    <property type="match status" value="1"/>
</dbReference>